<dbReference type="OrthoDB" id="214567at2157"/>
<dbReference type="Proteomes" id="UP000198888">
    <property type="component" value="Unassembled WGS sequence"/>
</dbReference>
<dbReference type="Gene3D" id="3.40.50.1980">
    <property type="entry name" value="Nitrogenase molybdenum iron protein domain"/>
    <property type="match status" value="2"/>
</dbReference>
<dbReference type="PANTHER" id="PTHR30535">
    <property type="entry name" value="VITAMIN B12-BINDING PROTEIN"/>
    <property type="match status" value="1"/>
</dbReference>
<keyword evidence="3" id="KW-0472">Membrane</keyword>
<dbReference type="PANTHER" id="PTHR30535:SF4">
    <property type="entry name" value="HEMIN-BINDING PERIPLASMIC PROTEIN HMUT"/>
    <property type="match status" value="1"/>
</dbReference>
<dbReference type="RefSeq" id="WP_089671723.1">
    <property type="nucleotide sequence ID" value="NZ_CP024845.1"/>
</dbReference>
<gene>
    <name evidence="5" type="ORF">SAMN05444271_107132</name>
</gene>
<keyword evidence="3" id="KW-1133">Transmembrane helix</keyword>
<dbReference type="NCBIfam" id="NF038402">
    <property type="entry name" value="TroA_like"/>
    <property type="match status" value="1"/>
</dbReference>
<dbReference type="InterPro" id="IPR026371">
    <property type="entry name" value="PGF_CTERM"/>
</dbReference>
<feature type="region of interest" description="Disordered" evidence="2">
    <location>
        <begin position="319"/>
        <end position="371"/>
    </location>
</feature>
<name>A0A1H6TK86_9EURY</name>
<proteinExistence type="predicted"/>
<dbReference type="InterPro" id="IPR002491">
    <property type="entry name" value="ABC_transptr_periplasmic_BD"/>
</dbReference>
<dbReference type="GO" id="GO:0005886">
    <property type="term" value="C:plasma membrane"/>
    <property type="evidence" value="ECO:0007669"/>
    <property type="project" value="UniProtKB-SubCell"/>
</dbReference>
<keyword evidence="3" id="KW-0812">Transmembrane</keyword>
<organism evidence="5 6">
    <name type="scientific">Halohasta litchfieldiae</name>
    <dbReference type="NCBI Taxonomy" id="1073996"/>
    <lineage>
        <taxon>Archaea</taxon>
        <taxon>Methanobacteriati</taxon>
        <taxon>Methanobacteriota</taxon>
        <taxon>Stenosarchaea group</taxon>
        <taxon>Halobacteria</taxon>
        <taxon>Halobacteriales</taxon>
        <taxon>Haloferacaceae</taxon>
        <taxon>Halohasta</taxon>
    </lineage>
</organism>
<reference evidence="5 6" key="1">
    <citation type="submission" date="2016-10" db="EMBL/GenBank/DDBJ databases">
        <authorList>
            <person name="de Groot N.N."/>
        </authorList>
    </citation>
    <scope>NUCLEOTIDE SEQUENCE [LARGE SCALE GENOMIC DNA]</scope>
    <source>
        <strain evidence="5 6">DSM 22187</strain>
    </source>
</reference>
<dbReference type="KEGG" id="hae:halTADL_0849"/>
<dbReference type="NCBIfam" id="TIGR04281">
    <property type="entry name" value="peripla_PGF_1"/>
    <property type="match status" value="1"/>
</dbReference>
<dbReference type="GeneID" id="35001663"/>
<evidence type="ECO:0000256" key="3">
    <source>
        <dbReference type="SAM" id="Phobius"/>
    </source>
</evidence>
<dbReference type="EMBL" id="FNYR01000007">
    <property type="protein sequence ID" value="SEI76670.1"/>
    <property type="molecule type" value="Genomic_DNA"/>
</dbReference>
<dbReference type="PROSITE" id="PS50983">
    <property type="entry name" value="FE_B12_PBP"/>
    <property type="match status" value="1"/>
</dbReference>
<dbReference type="STRING" id="1073996.SAMN05444271_107132"/>
<dbReference type="InterPro" id="IPR050902">
    <property type="entry name" value="ABC_Transporter_SBP"/>
</dbReference>
<evidence type="ECO:0000259" key="4">
    <source>
        <dbReference type="PROSITE" id="PS50983"/>
    </source>
</evidence>
<evidence type="ECO:0000313" key="6">
    <source>
        <dbReference type="Proteomes" id="UP000198888"/>
    </source>
</evidence>
<dbReference type="Pfam" id="PF18204">
    <property type="entry name" value="PGF-CTERM"/>
    <property type="match status" value="1"/>
</dbReference>
<accession>A0A1H6TK86</accession>
<dbReference type="GO" id="GO:0030115">
    <property type="term" value="C:S-layer"/>
    <property type="evidence" value="ECO:0007669"/>
    <property type="project" value="UniProtKB-SubCell"/>
</dbReference>
<dbReference type="Pfam" id="PF01497">
    <property type="entry name" value="Peripla_BP_2"/>
    <property type="match status" value="1"/>
</dbReference>
<feature type="transmembrane region" description="Helical" evidence="3">
    <location>
        <begin position="371"/>
        <end position="389"/>
    </location>
</feature>
<dbReference type="NCBIfam" id="TIGR04126">
    <property type="entry name" value="PGF_CTERM"/>
    <property type="match status" value="1"/>
</dbReference>
<evidence type="ECO:0000256" key="1">
    <source>
        <dbReference type="ARBA" id="ARBA00022729"/>
    </source>
</evidence>
<dbReference type="InterPro" id="IPR026469">
    <property type="entry name" value="Peripla_PGF_1"/>
</dbReference>
<dbReference type="InterPro" id="IPR054828">
    <property type="entry name" value="Vit_B12_bind_prot"/>
</dbReference>
<dbReference type="AlphaFoldDB" id="A0A1H6TK86"/>
<dbReference type="SUPFAM" id="SSF53807">
    <property type="entry name" value="Helical backbone' metal receptor"/>
    <property type="match status" value="1"/>
</dbReference>
<protein>
    <submittedName>
        <fullName evidence="5">Iron complex transport system substrate-binding protein</fullName>
    </submittedName>
</protein>
<accession>A0A2H4PZY3</accession>
<feature type="domain" description="Fe/B12 periplasmic-binding" evidence="4">
    <location>
        <begin position="57"/>
        <end position="303"/>
    </location>
</feature>
<keyword evidence="1" id="KW-0732">Signal</keyword>
<sequence>MRQSSRILVLLLVVIAAVGVVPATVAGQSTDTNQTEFPITLTDATGTEVTITERPERVTTTNPSAAQVMWELDAESQVVGLSKFAHYLDGAESRQNVSSTDFGVSIERVVDTEPDLVLAPNSTGTETVERLRETGLTVYHFPEATDFADVKSKTLTIGQLTGNEQAAVETNRWVDANVEAVSAATADADRPRLMYPLLSDFAVGGGTFIDEIISASGAENVAAEEFDGYKMVSDETVITLDPEVVIVTDQTEGRILTAEPYSLTTAGQTNQSVFLEVNYINQPAPRSLVYSTRNLTAQLHPGLYNESDFVSREAAANMTLSTETDTESEDVETNVTETGPDNTTSDSVGDETGPDNTTSDSAADETGVSTPGFGVTVAVVSLIGGSLLARRRTT</sequence>
<keyword evidence="6" id="KW-1185">Reference proteome</keyword>
<evidence type="ECO:0000313" key="5">
    <source>
        <dbReference type="EMBL" id="SEI76670.1"/>
    </source>
</evidence>
<evidence type="ECO:0000256" key="2">
    <source>
        <dbReference type="SAM" id="MobiDB-lite"/>
    </source>
</evidence>